<dbReference type="AlphaFoldDB" id="A0A0F9QVR6"/>
<name>A0A0F9QVR6_9ZZZZ</name>
<dbReference type="EMBL" id="LAZR01001669">
    <property type="protein sequence ID" value="KKN41072.1"/>
    <property type="molecule type" value="Genomic_DNA"/>
</dbReference>
<evidence type="ECO:0000313" key="2">
    <source>
        <dbReference type="EMBL" id="KKN41072.1"/>
    </source>
</evidence>
<accession>A0A0F9QVR6</accession>
<feature type="compositionally biased region" description="Low complexity" evidence="1">
    <location>
        <begin position="166"/>
        <end position="180"/>
    </location>
</feature>
<gene>
    <name evidence="2" type="ORF">LCGC14_0726810</name>
</gene>
<sequence length="191" mass="21294">MTSFVFTHPETENEGIWDQFRTSVRTPDGRKEIRLDAQIRYTPPHKVDEIRIPFLETVGTGADVKQIVPDHQNRDLAVAFADHYIQALGADDDQEHPHGFTAVLCGKCGNADRMAYPHADEYGLTKCHCHEPEPRNTPWPMKPAWKFLLMKTLPGFQEFVTTTSKQAGAPQQAEAEAAATEEGHLDSAPGS</sequence>
<feature type="region of interest" description="Disordered" evidence="1">
    <location>
        <begin position="163"/>
        <end position="191"/>
    </location>
</feature>
<reference evidence="2" key="1">
    <citation type="journal article" date="2015" name="Nature">
        <title>Complex archaea that bridge the gap between prokaryotes and eukaryotes.</title>
        <authorList>
            <person name="Spang A."/>
            <person name="Saw J.H."/>
            <person name="Jorgensen S.L."/>
            <person name="Zaremba-Niedzwiedzka K."/>
            <person name="Martijn J."/>
            <person name="Lind A.E."/>
            <person name="van Eijk R."/>
            <person name="Schleper C."/>
            <person name="Guy L."/>
            <person name="Ettema T.J."/>
        </authorList>
    </citation>
    <scope>NUCLEOTIDE SEQUENCE</scope>
</reference>
<evidence type="ECO:0000256" key="1">
    <source>
        <dbReference type="SAM" id="MobiDB-lite"/>
    </source>
</evidence>
<protein>
    <submittedName>
        <fullName evidence="2">Uncharacterized protein</fullName>
    </submittedName>
</protein>
<comment type="caution">
    <text evidence="2">The sequence shown here is derived from an EMBL/GenBank/DDBJ whole genome shotgun (WGS) entry which is preliminary data.</text>
</comment>
<organism evidence="2">
    <name type="scientific">marine sediment metagenome</name>
    <dbReference type="NCBI Taxonomy" id="412755"/>
    <lineage>
        <taxon>unclassified sequences</taxon>
        <taxon>metagenomes</taxon>
        <taxon>ecological metagenomes</taxon>
    </lineage>
</organism>
<proteinExistence type="predicted"/>